<dbReference type="CDD" id="cd00267">
    <property type="entry name" value="ABC_ATPase"/>
    <property type="match status" value="1"/>
</dbReference>
<dbReference type="SUPFAM" id="SSF75712">
    <property type="entry name" value="Rad50 coiled-coil Zn hook"/>
    <property type="match status" value="1"/>
</dbReference>
<evidence type="ECO:0000256" key="1">
    <source>
        <dbReference type="ARBA" id="ARBA00006930"/>
    </source>
</evidence>
<evidence type="ECO:0000313" key="5">
    <source>
        <dbReference type="EMBL" id="WOC12185.1"/>
    </source>
</evidence>
<dbReference type="AlphaFoldDB" id="A0AA97CVX3"/>
<reference evidence="5" key="1">
    <citation type="submission" date="2023-06" db="EMBL/GenBank/DDBJ databases">
        <title>Gordonia sp. nov. and Pseudochrobactrum sp. nov., two species isolated from the burying beetle Nicrophorus vespilloides.</title>
        <authorList>
            <person name="Poehlein A."/>
            <person name="Guzman J."/>
            <person name="Daniel R."/>
            <person name="Vilcinskas A."/>
        </authorList>
    </citation>
    <scope>NUCLEOTIDE SEQUENCE</scope>
    <source>
        <strain evidence="5">MP11Mi</strain>
    </source>
</reference>
<evidence type="ECO:0000256" key="2">
    <source>
        <dbReference type="ARBA" id="ARBA00011322"/>
    </source>
</evidence>
<dbReference type="SUPFAM" id="SSF52540">
    <property type="entry name" value="P-loop containing nucleoside triphosphate hydrolases"/>
    <property type="match status" value="1"/>
</dbReference>
<comment type="subunit">
    <text evidence="2">Heterodimer of SbcC and SbcD.</text>
</comment>
<comment type="similarity">
    <text evidence="1">Belongs to the SMC family. SbcC subfamily.</text>
</comment>
<proteinExistence type="inferred from homology"/>
<protein>
    <recommendedName>
        <fullName evidence="3">Nuclease SbcCD subunit C</fullName>
    </recommendedName>
</protein>
<accession>A0AA97CVX3</accession>
<gene>
    <name evidence="5" type="primary">recF_1</name>
    <name evidence="5" type="ORF">MP11Mi_12670</name>
</gene>
<dbReference type="Pfam" id="PF02463">
    <property type="entry name" value="SMC_N"/>
    <property type="match status" value="1"/>
</dbReference>
<feature type="domain" description="RecF/RecN/SMC N-terminal" evidence="4">
    <location>
        <begin position="76"/>
        <end position="664"/>
    </location>
</feature>
<evidence type="ECO:0000259" key="4">
    <source>
        <dbReference type="Pfam" id="PF02463"/>
    </source>
</evidence>
<dbReference type="PANTHER" id="PTHR32114:SF2">
    <property type="entry name" value="ABC TRANSPORTER ABCH.3"/>
    <property type="match status" value="1"/>
</dbReference>
<evidence type="ECO:0000256" key="3">
    <source>
        <dbReference type="ARBA" id="ARBA00013368"/>
    </source>
</evidence>
<name>A0AA97CVX3_9ACTN</name>
<organism evidence="5">
    <name type="scientific">Gordonia sp. MP11Mi</name>
    <dbReference type="NCBI Taxonomy" id="3022769"/>
    <lineage>
        <taxon>Bacteria</taxon>
        <taxon>Bacillati</taxon>
        <taxon>Actinomycetota</taxon>
        <taxon>Actinomycetes</taxon>
        <taxon>Mycobacteriales</taxon>
        <taxon>Gordoniaceae</taxon>
        <taxon>Gordonia</taxon>
    </lineage>
</organism>
<dbReference type="Gene3D" id="3.40.50.300">
    <property type="entry name" value="P-loop containing nucleotide triphosphate hydrolases"/>
    <property type="match status" value="2"/>
</dbReference>
<dbReference type="InterPro" id="IPR003395">
    <property type="entry name" value="RecF/RecN/SMC_N"/>
</dbReference>
<dbReference type="RefSeq" id="WP_420041436.1">
    <property type="nucleotide sequence ID" value="NZ_CP128986.1"/>
</dbReference>
<sequence length="824" mass="88089">MTESVTEASATGQQASTTEEEVWTLLIQTDAPDDVAYLVGAALKSDDELATILGDADATVDRPADRTRIGDPVKAYVRSLTVEGFRGIGPQAVLNVPPRPGLTVVSGRNGSGKSSFAEALEFAVTGQSYRWERKSSSRLWKEAWRNKHAGHPTGIRVAFSGQPAAKSSDSAFTVQLGVSWAADAELDGARTWAKVDGGDKTDVADLGWDRPAEIYRPILSYDELGGLFEEGQSALYDALNMILGLDEIGDAEKRIAREHKAFGEKRKAANASLRVLKKTLAATDDARAADAVKLLKAKPIDLAQVAAVATGGQSSQAEMIAALRRFAAADHVSLDSVLARIGEMRSAVDAVVTGSADAFQLLAQRTDLLRTALQYVDAADSDDCPVCETPLRPEWRADIAQAITDADAQLVEHQQALTALHVARGDITTMLAGLADPPTATGLDAVDDYVRAIATARALPATEGDWAAHLESTMPGVVDTAARAAAAAATRAEQLEDAWTPVAAEIAAWTRDESEAREDDATLARLAAANAWLKEHGNKLRDRRLAPIAEQARQIWASLRQESDVDLGSITLEGRNTSRRVSVQGTVDGEDTGVLSVMSQGELHALALALFIPRATVPASPFGFLVLDDPIQAMDPAKIDGFLSVLQDLAKTRQVIVFSHDDRLPAAIRRLSVDANLVEVSREPGSRVIAKRAGSPARRYIDDAYALIVDDGVDPVVKAKAAPGLFRLAIESAARERYFDDSGKSGCSHAEAESLWSQVNNTGPRVALAVHGDEKRSLGGWGHYRPHRGATMKICTAGVHNGAELDTAAVNDLRATVDDILERR</sequence>
<dbReference type="PANTHER" id="PTHR32114">
    <property type="entry name" value="ABC TRANSPORTER ABCH.3"/>
    <property type="match status" value="1"/>
</dbReference>
<dbReference type="InterPro" id="IPR027417">
    <property type="entry name" value="P-loop_NTPase"/>
</dbReference>
<dbReference type="EMBL" id="CP128986">
    <property type="protein sequence ID" value="WOC12185.1"/>
    <property type="molecule type" value="Genomic_DNA"/>
</dbReference>